<dbReference type="InterPro" id="IPR007709">
    <property type="entry name" value="N-FG_amidohydro"/>
</dbReference>
<name>A0ABU8C6L5_9GAMM</name>
<dbReference type="Pfam" id="PF05013">
    <property type="entry name" value="FGase"/>
    <property type="match status" value="1"/>
</dbReference>
<protein>
    <submittedName>
        <fullName evidence="1">N-formylglutamate amidohydrolase</fullName>
    </submittedName>
</protein>
<dbReference type="Proteomes" id="UP001375382">
    <property type="component" value="Unassembled WGS sequence"/>
</dbReference>
<dbReference type="Gene3D" id="3.40.630.40">
    <property type="entry name" value="Zn-dependent exopeptidases"/>
    <property type="match status" value="1"/>
</dbReference>
<evidence type="ECO:0000313" key="2">
    <source>
        <dbReference type="Proteomes" id="UP001375382"/>
    </source>
</evidence>
<reference evidence="1 2" key="1">
    <citation type="journal article" date="2023" name="Ecotoxicol. Environ. Saf.">
        <title>Mercury remediation potential of mercury-resistant strain Rheinheimera metallidurans sp. nov. isolated from a municipal waste dumping site.</title>
        <authorList>
            <person name="Yadav V."/>
            <person name="Manjhi A."/>
            <person name="Vadakedath N."/>
        </authorList>
    </citation>
    <scope>NUCLEOTIDE SEQUENCE [LARGE SCALE GENOMIC DNA]</scope>
    <source>
        <strain evidence="1 2">E-49</strain>
    </source>
</reference>
<dbReference type="EMBL" id="JALAAR010000007">
    <property type="protein sequence ID" value="MEH8017492.1"/>
    <property type="molecule type" value="Genomic_DNA"/>
</dbReference>
<comment type="caution">
    <text evidence="1">The sequence shown here is derived from an EMBL/GenBank/DDBJ whole genome shotgun (WGS) entry which is preliminary data.</text>
</comment>
<gene>
    <name evidence="1" type="ORF">MN202_09620</name>
</gene>
<accession>A0ABU8C6L5</accession>
<dbReference type="SUPFAM" id="SSF53187">
    <property type="entry name" value="Zn-dependent exopeptidases"/>
    <property type="match status" value="1"/>
</dbReference>
<dbReference type="RefSeq" id="WP_335735904.1">
    <property type="nucleotide sequence ID" value="NZ_JALAAR010000007.1"/>
</dbReference>
<sequence length="308" mass="34803">MTQHNDVISTAAMACSSTESNDSFQLYLPQQHCVPLVFDSPHSGMQLPDDFNTQASLQQLQTGWDAFIDELWAPATALGASVMAARVSRMYIDLNRAPDDIAPQMLDGSWPGVLNPTAYSQRGMGLLRQWSLPQMPMYSAPLSVAAVQQRIQRYYQPYHQRLRQLLEQRYQQFGAVWHINCHSMKSRGNAMNIDAGASRADIVVGNRDGQSADGRFTALVVDSFRALGYNVSLNYPYKGGYLTHCFANRNQHRHSIQIEINRQLYMDEANFCRHQGFTGLQQHLLQVSTILADYIRSQPVVKKGKHHD</sequence>
<organism evidence="1 2">
    <name type="scientific">Rheinheimera muenzenbergensis</name>
    <dbReference type="NCBI Taxonomy" id="1193628"/>
    <lineage>
        <taxon>Bacteria</taxon>
        <taxon>Pseudomonadati</taxon>
        <taxon>Pseudomonadota</taxon>
        <taxon>Gammaproteobacteria</taxon>
        <taxon>Chromatiales</taxon>
        <taxon>Chromatiaceae</taxon>
        <taxon>Rheinheimera</taxon>
    </lineage>
</organism>
<evidence type="ECO:0000313" key="1">
    <source>
        <dbReference type="EMBL" id="MEH8017492.1"/>
    </source>
</evidence>
<keyword evidence="2" id="KW-1185">Reference proteome</keyword>
<proteinExistence type="predicted"/>